<keyword evidence="6 7" id="KW-0472">Membrane</keyword>
<reference evidence="9" key="2">
    <citation type="journal article" date="2014" name="ISME J.">
        <title>Microbial stratification in low pH oxic and suboxic macroscopic growths along an acid mine drainage.</title>
        <authorList>
            <person name="Mendez-Garcia C."/>
            <person name="Mesa V."/>
            <person name="Sprenger R.R."/>
            <person name="Richter M."/>
            <person name="Diez M.S."/>
            <person name="Solano J."/>
            <person name="Bargiela R."/>
            <person name="Golyshina O.V."/>
            <person name="Manteca A."/>
            <person name="Ramos J.L."/>
            <person name="Gallego J.R."/>
            <person name="Llorente I."/>
            <person name="Martins Dos Santos V.A."/>
            <person name="Jensen O.N."/>
            <person name="Pelaez A.I."/>
            <person name="Sanchez J."/>
            <person name="Ferrer M."/>
        </authorList>
    </citation>
    <scope>NUCLEOTIDE SEQUENCE</scope>
</reference>
<evidence type="ECO:0000256" key="3">
    <source>
        <dbReference type="ARBA" id="ARBA00022692"/>
    </source>
</evidence>
<keyword evidence="4 7" id="KW-1133">Transmembrane helix</keyword>
<dbReference type="GO" id="GO:0005886">
    <property type="term" value="C:plasma membrane"/>
    <property type="evidence" value="ECO:0007669"/>
    <property type="project" value="UniProtKB-SubCell"/>
</dbReference>
<dbReference type="PANTHER" id="PTHR42682">
    <property type="entry name" value="HYDROGENASE-4 COMPONENT F"/>
    <property type="match status" value="1"/>
</dbReference>
<keyword evidence="2" id="KW-1003">Cell membrane</keyword>
<organism evidence="9">
    <name type="scientific">mine drainage metagenome</name>
    <dbReference type="NCBI Taxonomy" id="410659"/>
    <lineage>
        <taxon>unclassified sequences</taxon>
        <taxon>metagenomes</taxon>
        <taxon>ecological metagenomes</taxon>
    </lineage>
</organism>
<proteinExistence type="predicted"/>
<dbReference type="InterPro" id="IPR052175">
    <property type="entry name" value="ComplexI-like_HydComp"/>
</dbReference>
<reference evidence="9" key="1">
    <citation type="submission" date="2013-08" db="EMBL/GenBank/DDBJ databases">
        <authorList>
            <person name="Mendez C."/>
            <person name="Richter M."/>
            <person name="Ferrer M."/>
            <person name="Sanchez J."/>
        </authorList>
    </citation>
    <scope>NUCLEOTIDE SEQUENCE</scope>
</reference>
<evidence type="ECO:0000256" key="2">
    <source>
        <dbReference type="ARBA" id="ARBA00022475"/>
    </source>
</evidence>
<evidence type="ECO:0000256" key="6">
    <source>
        <dbReference type="ARBA" id="ARBA00023136"/>
    </source>
</evidence>
<dbReference type="GO" id="GO:0016491">
    <property type="term" value="F:oxidoreductase activity"/>
    <property type="evidence" value="ECO:0007669"/>
    <property type="project" value="UniProtKB-KW"/>
</dbReference>
<accession>T1ALV9</accession>
<feature type="transmembrane region" description="Helical" evidence="7">
    <location>
        <begin position="165"/>
        <end position="184"/>
    </location>
</feature>
<name>T1ALV9_9ZZZZ</name>
<dbReference type="AlphaFoldDB" id="T1ALV9"/>
<dbReference type="Pfam" id="PF00361">
    <property type="entry name" value="Proton_antipo_M"/>
    <property type="match status" value="1"/>
</dbReference>
<feature type="non-terminal residue" evidence="9">
    <location>
        <position position="1"/>
    </location>
</feature>
<keyword evidence="5" id="KW-0560">Oxidoreductase</keyword>
<feature type="transmembrane region" description="Helical" evidence="7">
    <location>
        <begin position="190"/>
        <end position="210"/>
    </location>
</feature>
<feature type="domain" description="NADH:quinone oxidoreductase/Mrp antiporter transmembrane" evidence="8">
    <location>
        <begin position="54"/>
        <end position="213"/>
    </location>
</feature>
<comment type="subcellular location">
    <subcellularLocation>
        <location evidence="1">Cell membrane</location>
        <topology evidence="1">Multi-pass membrane protein</topology>
    </subcellularLocation>
</comment>
<evidence type="ECO:0000256" key="4">
    <source>
        <dbReference type="ARBA" id="ARBA00022989"/>
    </source>
</evidence>
<gene>
    <name evidence="9" type="ORF">B2A_10526</name>
</gene>
<feature type="transmembrane region" description="Helical" evidence="7">
    <location>
        <begin position="6"/>
        <end position="22"/>
    </location>
</feature>
<evidence type="ECO:0000256" key="5">
    <source>
        <dbReference type="ARBA" id="ARBA00023002"/>
    </source>
</evidence>
<dbReference type="InterPro" id="IPR001750">
    <property type="entry name" value="ND/Mrp_TM"/>
</dbReference>
<protein>
    <submittedName>
        <fullName evidence="9">Hydrogenase 4 subunit F</fullName>
    </submittedName>
</protein>
<evidence type="ECO:0000256" key="7">
    <source>
        <dbReference type="SAM" id="Phobius"/>
    </source>
</evidence>
<sequence length="215" mass="23948">WVFIFMITSIYLLSSIYSLKYISDRNATGVKQPTYYLLMNLFAISMLFSAQVNNYGLMWVGIEATTISSALLIMTEKSEESLEATWRYIILVSAGVTFAFISVILIYYSFGTLTVSTILDAGTRNTLFVRVAVSIALVGFGTKIGVFPVHTWLPDAHSEAPSPISAMFSGVLLPTALYVLYRIFQIDPLTPIFIWFGTFSIVAASLFLGYQAKYK</sequence>
<evidence type="ECO:0000259" key="8">
    <source>
        <dbReference type="Pfam" id="PF00361"/>
    </source>
</evidence>
<dbReference type="PANTHER" id="PTHR42682:SF5">
    <property type="entry name" value="HYDROGENASE-4 COMPONENT F"/>
    <property type="match status" value="1"/>
</dbReference>
<dbReference type="EMBL" id="AUZZ01007584">
    <property type="protein sequence ID" value="EQD41714.1"/>
    <property type="molecule type" value="Genomic_DNA"/>
</dbReference>
<evidence type="ECO:0000256" key="1">
    <source>
        <dbReference type="ARBA" id="ARBA00004651"/>
    </source>
</evidence>
<keyword evidence="3 7" id="KW-0812">Transmembrane</keyword>
<feature type="transmembrane region" description="Helical" evidence="7">
    <location>
        <begin position="128"/>
        <end position="153"/>
    </location>
</feature>
<feature type="non-terminal residue" evidence="9">
    <location>
        <position position="215"/>
    </location>
</feature>
<evidence type="ECO:0000313" key="9">
    <source>
        <dbReference type="EMBL" id="EQD41714.1"/>
    </source>
</evidence>
<comment type="caution">
    <text evidence="9">The sequence shown here is derived from an EMBL/GenBank/DDBJ whole genome shotgun (WGS) entry which is preliminary data.</text>
</comment>
<feature type="transmembrane region" description="Helical" evidence="7">
    <location>
        <begin position="86"/>
        <end position="108"/>
    </location>
</feature>
<feature type="transmembrane region" description="Helical" evidence="7">
    <location>
        <begin position="34"/>
        <end position="50"/>
    </location>
</feature>